<gene>
    <name evidence="1" type="ORF">CURHAP_LOCUS22691</name>
</gene>
<dbReference type="EMBL" id="CAEKDK010000003">
    <property type="protein sequence ID" value="CAB4274253.1"/>
    <property type="molecule type" value="Genomic_DNA"/>
</dbReference>
<sequence length="73" mass="8377">MRDNIAVRMVLEKTINCYLVVQLHCQISSFCFIDMMNNSIQIVKVPIAVSVTLFEAKFLCKGTRLWDSSWYGG</sequence>
<reference evidence="1 2" key="1">
    <citation type="submission" date="2020-05" db="EMBL/GenBank/DDBJ databases">
        <authorList>
            <person name="Campoy J."/>
            <person name="Schneeberger K."/>
            <person name="Spophaly S."/>
        </authorList>
    </citation>
    <scope>NUCLEOTIDE SEQUENCE [LARGE SCALE GENOMIC DNA]</scope>
    <source>
        <strain evidence="1">PruArmRojPasFocal</strain>
    </source>
</reference>
<evidence type="ECO:0000313" key="1">
    <source>
        <dbReference type="EMBL" id="CAB4274253.1"/>
    </source>
</evidence>
<proteinExistence type="predicted"/>
<protein>
    <submittedName>
        <fullName evidence="1">Uncharacterized protein</fullName>
    </submittedName>
</protein>
<dbReference type="AlphaFoldDB" id="A0A6J5UDK0"/>
<evidence type="ECO:0000313" key="2">
    <source>
        <dbReference type="Proteomes" id="UP000507222"/>
    </source>
</evidence>
<accession>A0A6J5UDK0</accession>
<name>A0A6J5UDK0_PRUAR</name>
<organism evidence="1 2">
    <name type="scientific">Prunus armeniaca</name>
    <name type="common">Apricot</name>
    <name type="synonym">Armeniaca vulgaris</name>
    <dbReference type="NCBI Taxonomy" id="36596"/>
    <lineage>
        <taxon>Eukaryota</taxon>
        <taxon>Viridiplantae</taxon>
        <taxon>Streptophyta</taxon>
        <taxon>Embryophyta</taxon>
        <taxon>Tracheophyta</taxon>
        <taxon>Spermatophyta</taxon>
        <taxon>Magnoliopsida</taxon>
        <taxon>eudicotyledons</taxon>
        <taxon>Gunneridae</taxon>
        <taxon>Pentapetalae</taxon>
        <taxon>rosids</taxon>
        <taxon>fabids</taxon>
        <taxon>Rosales</taxon>
        <taxon>Rosaceae</taxon>
        <taxon>Amygdaloideae</taxon>
        <taxon>Amygdaleae</taxon>
        <taxon>Prunus</taxon>
    </lineage>
</organism>
<dbReference type="Proteomes" id="UP000507222">
    <property type="component" value="Unassembled WGS sequence"/>
</dbReference>